<reference evidence="2" key="1">
    <citation type="submission" date="2024-07" db="EMBL/GenBank/DDBJ databases">
        <authorList>
            <person name="fu j."/>
        </authorList>
    </citation>
    <scope>NUCLEOTIDE SEQUENCE</scope>
    <source>
        <strain evidence="2">P10A9</strain>
    </source>
</reference>
<evidence type="ECO:0000313" key="2">
    <source>
        <dbReference type="EMBL" id="XDP44313.1"/>
    </source>
</evidence>
<proteinExistence type="predicted"/>
<dbReference type="SMART" id="SM00858">
    <property type="entry name" value="SAF"/>
    <property type="match status" value="1"/>
</dbReference>
<dbReference type="EMBL" id="CP163302">
    <property type="protein sequence ID" value="XDP44313.1"/>
    <property type="molecule type" value="Genomic_DNA"/>
</dbReference>
<dbReference type="AlphaFoldDB" id="A0AB39L117"/>
<organism evidence="2">
    <name type="scientific">Sinomonas puerhi</name>
    <dbReference type="NCBI Taxonomy" id="3238584"/>
    <lineage>
        <taxon>Bacteria</taxon>
        <taxon>Bacillati</taxon>
        <taxon>Actinomycetota</taxon>
        <taxon>Actinomycetes</taxon>
        <taxon>Micrococcales</taxon>
        <taxon>Micrococcaceae</taxon>
        <taxon>Sinomonas</taxon>
    </lineage>
</organism>
<feature type="domain" description="SAF" evidence="1">
    <location>
        <begin position="32"/>
        <end position="96"/>
    </location>
</feature>
<protein>
    <submittedName>
        <fullName evidence="2">Flp pilus assembly protein CpaB</fullName>
    </submittedName>
</protein>
<gene>
    <name evidence="2" type="ORF">AB5L97_13640</name>
</gene>
<dbReference type="RefSeq" id="WP_369045067.1">
    <property type="nucleotide sequence ID" value="NZ_CP163302.1"/>
</dbReference>
<dbReference type="Pfam" id="PF16976">
    <property type="entry name" value="RcpC"/>
    <property type="match status" value="1"/>
</dbReference>
<dbReference type="Pfam" id="PF08666">
    <property type="entry name" value="SAF"/>
    <property type="match status" value="1"/>
</dbReference>
<dbReference type="CDD" id="cd11614">
    <property type="entry name" value="SAF_CpaB_FlgA_like"/>
    <property type="match status" value="1"/>
</dbReference>
<dbReference type="InterPro" id="IPR013974">
    <property type="entry name" value="SAF"/>
</dbReference>
<dbReference type="KEGG" id="spue:AB5L97_13640"/>
<name>A0AB39L117_9MICC</name>
<dbReference type="InterPro" id="IPR031571">
    <property type="entry name" value="RcpC_dom"/>
</dbReference>
<accession>A0AB39L117</accession>
<evidence type="ECO:0000259" key="1">
    <source>
        <dbReference type="SMART" id="SM00858"/>
    </source>
</evidence>
<sequence>MAALIVAIIGAALLIIYVNGADARAFANTETQDVYVVQKPVIAGTAVGSLGDSVAKKPVPKGVLAADAVADLGAIQGKVASVALQPGEQLLASRFVEAGALNGPGRAAVPAGMQEVTVRLPIERVVGGALSAGDTVGVFLSFSKEENAPSQTQLSFHKVLVTGIQTTSGVAAQNNATASPQPSSGGGINSGGGGGTSEYLVTIARTAADAEKIVFAAEFGKLYLSKEPSSAVENGGGIDRAKVLR</sequence>